<dbReference type="EnsemblProtists" id="HpaT814045">
    <property type="protein sequence ID" value="HpaP814045"/>
    <property type="gene ID" value="HpaG814045"/>
</dbReference>
<dbReference type="EMBL" id="ABWE02003171">
    <property type="status" value="NOT_ANNOTATED_CDS"/>
    <property type="molecule type" value="Genomic_DNA"/>
</dbReference>
<dbReference type="InterPro" id="IPR003152">
    <property type="entry name" value="FATC_dom"/>
</dbReference>
<dbReference type="PROSITE" id="PS51190">
    <property type="entry name" value="FATC"/>
    <property type="match status" value="1"/>
</dbReference>
<dbReference type="PANTHER" id="PTHR11139">
    <property type="entry name" value="ATAXIA TELANGIECTASIA MUTATED ATM -RELATED"/>
    <property type="match status" value="1"/>
</dbReference>
<dbReference type="SMART" id="SM01343">
    <property type="entry name" value="FATC"/>
    <property type="match status" value="1"/>
</dbReference>
<dbReference type="InParanoid" id="M4C4M7"/>
<evidence type="ECO:0000256" key="1">
    <source>
        <dbReference type="SAM" id="MobiDB-lite"/>
    </source>
</evidence>
<evidence type="ECO:0000313" key="3">
    <source>
        <dbReference type="EnsemblProtists" id="HpaP814045"/>
    </source>
</evidence>
<dbReference type="AlphaFoldDB" id="M4C4M7"/>
<reference evidence="4" key="1">
    <citation type="journal article" date="2010" name="Science">
        <title>Signatures of adaptation to obligate biotrophy in the Hyaloperonospora arabidopsidis genome.</title>
        <authorList>
            <person name="Baxter L."/>
            <person name="Tripathy S."/>
            <person name="Ishaque N."/>
            <person name="Boot N."/>
            <person name="Cabral A."/>
            <person name="Kemen E."/>
            <person name="Thines M."/>
            <person name="Ah-Fong A."/>
            <person name="Anderson R."/>
            <person name="Badejoko W."/>
            <person name="Bittner-Eddy P."/>
            <person name="Boore J.L."/>
            <person name="Chibucos M.C."/>
            <person name="Coates M."/>
            <person name="Dehal P."/>
            <person name="Delehaunty K."/>
            <person name="Dong S."/>
            <person name="Downton P."/>
            <person name="Dumas B."/>
            <person name="Fabro G."/>
            <person name="Fronick C."/>
            <person name="Fuerstenberg S.I."/>
            <person name="Fulton L."/>
            <person name="Gaulin E."/>
            <person name="Govers F."/>
            <person name="Hughes L."/>
            <person name="Humphray S."/>
            <person name="Jiang R.H."/>
            <person name="Judelson H."/>
            <person name="Kamoun S."/>
            <person name="Kyung K."/>
            <person name="Meijer H."/>
            <person name="Minx P."/>
            <person name="Morris P."/>
            <person name="Nelson J."/>
            <person name="Phuntumart V."/>
            <person name="Qutob D."/>
            <person name="Rehmany A."/>
            <person name="Rougon-Cardoso A."/>
            <person name="Ryden P."/>
            <person name="Torto-Alalibo T."/>
            <person name="Studholme D."/>
            <person name="Wang Y."/>
            <person name="Win J."/>
            <person name="Wood J."/>
            <person name="Clifton S.W."/>
            <person name="Rogers J."/>
            <person name="Van den Ackerveken G."/>
            <person name="Jones J.D."/>
            <person name="McDowell J.M."/>
            <person name="Beynon J."/>
            <person name="Tyler B.M."/>
        </authorList>
    </citation>
    <scope>NUCLEOTIDE SEQUENCE [LARGE SCALE GENOMIC DNA]</scope>
    <source>
        <strain evidence="4">Emoy2</strain>
    </source>
</reference>
<dbReference type="STRING" id="559515.M4C4M7"/>
<dbReference type="GO" id="GO:0004674">
    <property type="term" value="F:protein serine/threonine kinase activity"/>
    <property type="evidence" value="ECO:0007669"/>
    <property type="project" value="TreeGrafter"/>
</dbReference>
<feature type="domain" description="FATC" evidence="2">
    <location>
        <begin position="442"/>
        <end position="474"/>
    </location>
</feature>
<keyword evidence="4" id="KW-1185">Reference proteome</keyword>
<sequence>MVQQMDYIVLALSTAPANDRSCSSESLHDCVQICCSNAVALFDYGRALHDLVEGISMVETSFCELSQVEKQELEVNSTGEDLLREASEATKKLQSCIKAVSEAEARRCTLQDEVVCKQDMHKIIASDRRAAEAEFRTLCSENEDAAAETTCEVHKHVKDMRALLKDLDTHESPLKKVVSAGSESLQFHLQSQTETNTPLSAGRSFPRSTTACSFMKNDQLVKELRRSLRSANHFQMLEGTLQRHEEACIDFQEAIGPIEQALTAFDTQADQLLALEGHPDASALLSLLLDLVEALCLFTEDSQSRVDTSDEAPTTSLLVAGRDIVRRCVKVFFEAIELAGRLTGAEEQSRRPSVGMSMQHVCDEDEEEQHADTDSSANAIAIESGSSIVSGAGSDCGSSNYGYPTASPSYIVEEKSRHGLQVLKRIEGKLSGEVTEMAHAPSTLTVEQQASWLIDEATKIDNLCVMYEGWTPWI</sequence>
<dbReference type="HOGENOM" id="CLU_576788_0_0_1"/>
<evidence type="ECO:0000259" key="2">
    <source>
        <dbReference type="PROSITE" id="PS51190"/>
    </source>
</evidence>
<protein>
    <recommendedName>
        <fullName evidence="2">FATC domain-containing protein</fullName>
    </recommendedName>
</protein>
<feature type="region of interest" description="Disordered" evidence="1">
    <location>
        <begin position="344"/>
        <end position="375"/>
    </location>
</feature>
<reference evidence="3" key="2">
    <citation type="submission" date="2015-06" db="UniProtKB">
        <authorList>
            <consortium name="EnsemblProtists"/>
        </authorList>
    </citation>
    <scope>IDENTIFICATION</scope>
    <source>
        <strain evidence="3">Emoy2</strain>
    </source>
</reference>
<evidence type="ECO:0000313" key="4">
    <source>
        <dbReference type="Proteomes" id="UP000011713"/>
    </source>
</evidence>
<dbReference type="eggNOG" id="ENOG502S8P4">
    <property type="taxonomic scope" value="Eukaryota"/>
</dbReference>
<organism evidence="3 4">
    <name type="scientific">Hyaloperonospora arabidopsidis (strain Emoy2)</name>
    <name type="common">Downy mildew agent</name>
    <name type="synonym">Peronospora arabidopsidis</name>
    <dbReference type="NCBI Taxonomy" id="559515"/>
    <lineage>
        <taxon>Eukaryota</taxon>
        <taxon>Sar</taxon>
        <taxon>Stramenopiles</taxon>
        <taxon>Oomycota</taxon>
        <taxon>Peronosporomycetes</taxon>
        <taxon>Peronosporales</taxon>
        <taxon>Peronosporaceae</taxon>
        <taxon>Hyaloperonospora</taxon>
    </lineage>
</organism>
<name>M4C4M7_HYAAE</name>
<dbReference type="GO" id="GO:0005634">
    <property type="term" value="C:nucleus"/>
    <property type="evidence" value="ECO:0007669"/>
    <property type="project" value="TreeGrafter"/>
</dbReference>
<proteinExistence type="predicted"/>
<dbReference type="Proteomes" id="UP000011713">
    <property type="component" value="Unassembled WGS sequence"/>
</dbReference>
<dbReference type="VEuPathDB" id="FungiDB:HpaG814045"/>
<dbReference type="Pfam" id="PF02260">
    <property type="entry name" value="FATC"/>
    <property type="match status" value="1"/>
</dbReference>
<dbReference type="InterPro" id="IPR050517">
    <property type="entry name" value="DDR_Repair_Kinase"/>
</dbReference>
<accession>M4C4M7</accession>